<organism evidence="1 2">
    <name type="scientific">Cryptosporidium andersoni</name>
    <dbReference type="NCBI Taxonomy" id="117008"/>
    <lineage>
        <taxon>Eukaryota</taxon>
        <taxon>Sar</taxon>
        <taxon>Alveolata</taxon>
        <taxon>Apicomplexa</taxon>
        <taxon>Conoidasida</taxon>
        <taxon>Coccidia</taxon>
        <taxon>Eucoccidiorida</taxon>
        <taxon>Eimeriorina</taxon>
        <taxon>Cryptosporidiidae</taxon>
        <taxon>Cryptosporidium</taxon>
    </lineage>
</organism>
<comment type="caution">
    <text evidence="1">The sequence shown here is derived from an EMBL/GenBank/DDBJ whole genome shotgun (WGS) entry which is preliminary data.</text>
</comment>
<dbReference type="AlphaFoldDB" id="A0A1J4MES0"/>
<keyword evidence="2" id="KW-1185">Reference proteome</keyword>
<dbReference type="VEuPathDB" id="CryptoDB:cand_031420"/>
<evidence type="ECO:0000313" key="1">
    <source>
        <dbReference type="EMBL" id="OII71963.1"/>
    </source>
</evidence>
<dbReference type="OrthoDB" id="339907at2759"/>
<dbReference type="RefSeq" id="XP_067066860.1">
    <property type="nucleotide sequence ID" value="XM_067213368.1"/>
</dbReference>
<dbReference type="Proteomes" id="UP000186804">
    <property type="component" value="Unassembled WGS sequence"/>
</dbReference>
<accession>A0A1J4MES0</accession>
<evidence type="ECO:0000313" key="2">
    <source>
        <dbReference type="Proteomes" id="UP000186804"/>
    </source>
</evidence>
<dbReference type="EMBL" id="LRBS01000120">
    <property type="protein sequence ID" value="OII71963.1"/>
    <property type="molecule type" value="Genomic_DNA"/>
</dbReference>
<proteinExistence type="predicted"/>
<name>A0A1J4MES0_9CRYT</name>
<reference evidence="1 2" key="1">
    <citation type="submission" date="2016-10" db="EMBL/GenBank/DDBJ databases">
        <title>Reductive evolution of mitochondrial metabolism and differential evolution of invasion-related proteins in Cryptosporidium.</title>
        <authorList>
            <person name="Liu S."/>
            <person name="Roellig D.M."/>
            <person name="Guo Y."/>
            <person name="Li N."/>
            <person name="Frace M.A."/>
            <person name="Tang K."/>
            <person name="Zhang L."/>
            <person name="Feng Y."/>
            <person name="Xiao L."/>
        </authorList>
    </citation>
    <scope>NUCLEOTIDE SEQUENCE [LARGE SCALE GENOMIC DNA]</scope>
    <source>
        <strain evidence="1">30847</strain>
    </source>
</reference>
<gene>
    <name evidence="1" type="ORF">cand_031420</name>
</gene>
<protein>
    <submittedName>
        <fullName evidence="1">Uncharacterized protein</fullName>
    </submittedName>
</protein>
<dbReference type="GeneID" id="92367326"/>
<sequence length="444" mass="52120">MSSPLSGKNRRYLSHDTYNQFKKILFERDFNACINTIMKFYNDGYIFLSYEDSDITIKDLDLSINYRDSDKISESNKHLYDICGIHWLSYLIHCYLYLNDTTNAYKYIREVEINCFNFLTPMDYDPLVWGSCYSLIYPYGKSEDNENVYSQESQDTNIRRDIFFFFRIHVIQGKLIFYKLWVQNNNNTTQQMNDKSQNYESLYTFCLDDLYLLLNEIDIIFNNLKGESSSNLQYRKWFYKLKTTSYLLCSTLVLHEYYQEAIYILDNYILKYNPDNIPCLSVFSRLCIHYGDTKLFETISNRIQEILNNDEISKNPVNIATHRFNYGLLNLIQDDPVAASLDFSTSAALYKELSLGINFDLSLSASISTNNLAVTYFYSTKLQAATSLLENCIYGNRQNGSRSELSPININNLKTLYQFSTDRDKLVEDLKKVSYEALKFDAFV</sequence>